<evidence type="ECO:0000313" key="1">
    <source>
        <dbReference type="EMBL" id="OLP59842.1"/>
    </source>
</evidence>
<evidence type="ECO:0008006" key="3">
    <source>
        <dbReference type="Google" id="ProtNLM"/>
    </source>
</evidence>
<reference evidence="1 2" key="1">
    <citation type="submission" date="2016-09" db="EMBL/GenBank/DDBJ databases">
        <title>Rhizobium sp. nov., a novel species isolated from the rice rhizosphere.</title>
        <authorList>
            <person name="Zhao J."/>
            <person name="Zhang X."/>
        </authorList>
    </citation>
    <scope>NUCLEOTIDE SEQUENCE [LARGE SCALE GENOMIC DNA]</scope>
    <source>
        <strain evidence="1 2">1.7048</strain>
    </source>
</reference>
<dbReference type="AlphaFoldDB" id="A0A1Q9AWK6"/>
<name>A0A1Q9AWK6_9HYPH</name>
<dbReference type="Gene3D" id="3.20.20.410">
    <property type="entry name" value="Protein of unknown function UPF0759"/>
    <property type="match status" value="1"/>
</dbReference>
<comment type="caution">
    <text evidence="1">The sequence shown here is derived from an EMBL/GenBank/DDBJ whole genome shotgun (WGS) entry which is preliminary data.</text>
</comment>
<accession>A0A1Q9AWK6</accession>
<dbReference type="InterPro" id="IPR036520">
    <property type="entry name" value="UPF0759_sf"/>
</dbReference>
<dbReference type="OrthoDB" id="9780310at2"/>
<dbReference type="SUPFAM" id="SSF117396">
    <property type="entry name" value="TM1631-like"/>
    <property type="match status" value="1"/>
</dbReference>
<gene>
    <name evidence="1" type="ORF">BJF93_09510</name>
</gene>
<sequence>MTKRGAIRVGIGGWTYEPWDESFYPKGLAKKRQLDYASRALKVIEVNGTYYSSQKPETFAKWAAEVPDGFIFSLKASRFATNKKVLADAGESVDRFLQQGIAELGDRLGPILWQFMPTKKFDPADFGAFLALLPRSLAGLPLRHAVEVRHPSFQVPDFIALLRKHQVAVVCADHADYPLIPDVTADFVYARLQTGLETVETCYEPARMKQWAERLEDWAAGRNADGLALIAPEQPIEAKARDVFAFFIHEGKSRAPAGAQALQALVDKA</sequence>
<keyword evidence="2" id="KW-1185">Reference proteome</keyword>
<dbReference type="Pfam" id="PF01904">
    <property type="entry name" value="DUF72"/>
    <property type="match status" value="1"/>
</dbReference>
<dbReference type="Proteomes" id="UP000186364">
    <property type="component" value="Unassembled WGS sequence"/>
</dbReference>
<protein>
    <recommendedName>
        <fullName evidence="3">DUF72 domain-containing protein</fullName>
    </recommendedName>
</protein>
<proteinExistence type="predicted"/>
<organism evidence="1 2">
    <name type="scientific">Xaviernesmea oryzae</name>
    <dbReference type="NCBI Taxonomy" id="464029"/>
    <lineage>
        <taxon>Bacteria</taxon>
        <taxon>Pseudomonadati</taxon>
        <taxon>Pseudomonadota</taxon>
        <taxon>Alphaproteobacteria</taxon>
        <taxon>Hyphomicrobiales</taxon>
        <taxon>Rhizobiaceae</taxon>
        <taxon>Rhizobium/Agrobacterium group</taxon>
        <taxon>Xaviernesmea</taxon>
    </lineage>
</organism>
<dbReference type="PANTHER" id="PTHR30348">
    <property type="entry name" value="UNCHARACTERIZED PROTEIN YECE"/>
    <property type="match status" value="1"/>
</dbReference>
<evidence type="ECO:0000313" key="2">
    <source>
        <dbReference type="Proteomes" id="UP000186364"/>
    </source>
</evidence>
<dbReference type="InterPro" id="IPR002763">
    <property type="entry name" value="DUF72"/>
</dbReference>
<dbReference type="EMBL" id="MKIP01000043">
    <property type="protein sequence ID" value="OLP59842.1"/>
    <property type="molecule type" value="Genomic_DNA"/>
</dbReference>
<dbReference type="PANTHER" id="PTHR30348:SF4">
    <property type="entry name" value="DUF72 DOMAIN-CONTAINING PROTEIN"/>
    <property type="match status" value="1"/>
</dbReference>
<dbReference type="RefSeq" id="WP_075627601.1">
    <property type="nucleotide sequence ID" value="NZ_FOAM01000002.1"/>
</dbReference>